<dbReference type="AlphaFoldDB" id="A0A1S7LET7"/>
<gene>
    <name evidence="1" type="ORF">MAGMO_0412</name>
</gene>
<name>A0A1S7LET7_MAGMO</name>
<dbReference type="EMBL" id="LO017727">
    <property type="protein sequence ID" value="CRH04624.1"/>
    <property type="molecule type" value="Genomic_DNA"/>
</dbReference>
<accession>A0A1S7LET7</accession>
<evidence type="ECO:0000313" key="1">
    <source>
        <dbReference type="EMBL" id="CRH04624.1"/>
    </source>
</evidence>
<organism evidence="1">
    <name type="scientific">Magnetococcus massalia (strain MO-1)</name>
    <dbReference type="NCBI Taxonomy" id="451514"/>
    <lineage>
        <taxon>Bacteria</taxon>
        <taxon>Pseudomonadati</taxon>
        <taxon>Pseudomonadota</taxon>
        <taxon>Magnetococcia</taxon>
        <taxon>Magnetococcales</taxon>
        <taxon>Magnetococcaceae</taxon>
        <taxon>Magnetococcus</taxon>
    </lineage>
</organism>
<reference evidence="1" key="1">
    <citation type="submission" date="2015-04" db="EMBL/GenBank/DDBJ databases">
        <authorList>
            <person name="Syromyatnikov M.Y."/>
            <person name="Popov V.N."/>
        </authorList>
    </citation>
    <scope>NUCLEOTIDE SEQUENCE</scope>
    <source>
        <strain evidence="1">MO-1</strain>
    </source>
</reference>
<protein>
    <submittedName>
        <fullName evidence="1">Uncharacterized protein</fullName>
    </submittedName>
</protein>
<sequence>MARRGVKWSGEHRGSIVSGPFEIAPQSGDCITVFLHEISRLDILAALWPQVRQVPTPFQHPLY</sequence>
<proteinExistence type="predicted"/>